<dbReference type="EnsemblPlants" id="AET7Gv20417400.14">
    <property type="protein sequence ID" value="AET7Gv20417400.14"/>
    <property type="gene ID" value="AET7Gv20417400"/>
</dbReference>
<reference evidence="1" key="5">
    <citation type="journal article" date="2021" name="G3 (Bethesda)">
        <title>Aegilops tauschii genome assembly Aet v5.0 features greater sequence contiguity and improved annotation.</title>
        <authorList>
            <person name="Wang L."/>
            <person name="Zhu T."/>
            <person name="Rodriguez J.C."/>
            <person name="Deal K.R."/>
            <person name="Dubcovsky J."/>
            <person name="McGuire P.E."/>
            <person name="Lux T."/>
            <person name="Spannagl M."/>
            <person name="Mayer K.F.X."/>
            <person name="Baldrich P."/>
            <person name="Meyers B.C."/>
            <person name="Huo N."/>
            <person name="Gu Y.Q."/>
            <person name="Zhou H."/>
            <person name="Devos K.M."/>
            <person name="Bennetzen J.L."/>
            <person name="Unver T."/>
            <person name="Budak H."/>
            <person name="Gulick P.J."/>
            <person name="Galiba G."/>
            <person name="Kalapos B."/>
            <person name="Nelson D.R."/>
            <person name="Li P."/>
            <person name="You F.M."/>
            <person name="Luo M.C."/>
            <person name="Dvorak J."/>
        </authorList>
    </citation>
    <scope>NUCLEOTIDE SEQUENCE [LARGE SCALE GENOMIC DNA]</scope>
    <source>
        <strain evidence="1">cv. AL8/78</strain>
    </source>
</reference>
<protein>
    <submittedName>
        <fullName evidence="1">Uncharacterized protein</fullName>
    </submittedName>
</protein>
<name>A0A453R1I7_AEGTS</name>
<reference evidence="1" key="4">
    <citation type="submission" date="2019-03" db="UniProtKB">
        <authorList>
            <consortium name="EnsemblPlants"/>
        </authorList>
    </citation>
    <scope>IDENTIFICATION</scope>
</reference>
<dbReference type="AlphaFoldDB" id="A0A453R1I7"/>
<accession>A0A453R1I7</accession>
<dbReference type="Gramene" id="AET7Gv20417400.14">
    <property type="protein sequence ID" value="AET7Gv20417400.14"/>
    <property type="gene ID" value="AET7Gv20417400"/>
</dbReference>
<keyword evidence="2" id="KW-1185">Reference proteome</keyword>
<evidence type="ECO:0000313" key="2">
    <source>
        <dbReference type="Proteomes" id="UP000015105"/>
    </source>
</evidence>
<reference evidence="2" key="2">
    <citation type="journal article" date="2017" name="Nat. Plants">
        <title>The Aegilops tauschii genome reveals multiple impacts of transposons.</title>
        <authorList>
            <person name="Zhao G."/>
            <person name="Zou C."/>
            <person name="Li K."/>
            <person name="Wang K."/>
            <person name="Li T."/>
            <person name="Gao L."/>
            <person name="Zhang X."/>
            <person name="Wang H."/>
            <person name="Yang Z."/>
            <person name="Liu X."/>
            <person name="Jiang W."/>
            <person name="Mao L."/>
            <person name="Kong X."/>
            <person name="Jiao Y."/>
            <person name="Jia J."/>
        </authorList>
    </citation>
    <scope>NUCLEOTIDE SEQUENCE [LARGE SCALE GENOMIC DNA]</scope>
    <source>
        <strain evidence="2">cv. AL8/78</strain>
    </source>
</reference>
<dbReference type="Proteomes" id="UP000015105">
    <property type="component" value="Chromosome 7D"/>
</dbReference>
<organism evidence="1 2">
    <name type="scientific">Aegilops tauschii subsp. strangulata</name>
    <name type="common">Goatgrass</name>
    <dbReference type="NCBI Taxonomy" id="200361"/>
    <lineage>
        <taxon>Eukaryota</taxon>
        <taxon>Viridiplantae</taxon>
        <taxon>Streptophyta</taxon>
        <taxon>Embryophyta</taxon>
        <taxon>Tracheophyta</taxon>
        <taxon>Spermatophyta</taxon>
        <taxon>Magnoliopsida</taxon>
        <taxon>Liliopsida</taxon>
        <taxon>Poales</taxon>
        <taxon>Poaceae</taxon>
        <taxon>BOP clade</taxon>
        <taxon>Pooideae</taxon>
        <taxon>Triticodae</taxon>
        <taxon>Triticeae</taxon>
        <taxon>Triticinae</taxon>
        <taxon>Aegilops</taxon>
    </lineage>
</organism>
<reference evidence="2" key="1">
    <citation type="journal article" date="2014" name="Science">
        <title>Ancient hybridizations among the ancestral genomes of bread wheat.</title>
        <authorList>
            <consortium name="International Wheat Genome Sequencing Consortium,"/>
            <person name="Marcussen T."/>
            <person name="Sandve S.R."/>
            <person name="Heier L."/>
            <person name="Spannagl M."/>
            <person name="Pfeifer M."/>
            <person name="Jakobsen K.S."/>
            <person name="Wulff B.B."/>
            <person name="Steuernagel B."/>
            <person name="Mayer K.F."/>
            <person name="Olsen O.A."/>
        </authorList>
    </citation>
    <scope>NUCLEOTIDE SEQUENCE [LARGE SCALE GENOMIC DNA]</scope>
    <source>
        <strain evidence="2">cv. AL8/78</strain>
    </source>
</reference>
<evidence type="ECO:0000313" key="1">
    <source>
        <dbReference type="EnsemblPlants" id="AET7Gv20417400.14"/>
    </source>
</evidence>
<sequence>MGSCQSHTEDSHQFCTLASSCNFTTVSSLRAPVPSDLDLFSFYELLGQCKIISVVHWQWVNTE</sequence>
<reference evidence="1" key="3">
    <citation type="journal article" date="2017" name="Nature">
        <title>Genome sequence of the progenitor of the wheat D genome Aegilops tauschii.</title>
        <authorList>
            <person name="Luo M.C."/>
            <person name="Gu Y.Q."/>
            <person name="Puiu D."/>
            <person name="Wang H."/>
            <person name="Twardziok S.O."/>
            <person name="Deal K.R."/>
            <person name="Huo N."/>
            <person name="Zhu T."/>
            <person name="Wang L."/>
            <person name="Wang Y."/>
            <person name="McGuire P.E."/>
            <person name="Liu S."/>
            <person name="Long H."/>
            <person name="Ramasamy R.K."/>
            <person name="Rodriguez J.C."/>
            <person name="Van S.L."/>
            <person name="Yuan L."/>
            <person name="Wang Z."/>
            <person name="Xia Z."/>
            <person name="Xiao L."/>
            <person name="Anderson O.D."/>
            <person name="Ouyang S."/>
            <person name="Liang Y."/>
            <person name="Zimin A.V."/>
            <person name="Pertea G."/>
            <person name="Qi P."/>
            <person name="Bennetzen J.L."/>
            <person name="Dai X."/>
            <person name="Dawson M.W."/>
            <person name="Muller H.G."/>
            <person name="Kugler K."/>
            <person name="Rivarola-Duarte L."/>
            <person name="Spannagl M."/>
            <person name="Mayer K.F.X."/>
            <person name="Lu F.H."/>
            <person name="Bevan M.W."/>
            <person name="Leroy P."/>
            <person name="Li P."/>
            <person name="You F.M."/>
            <person name="Sun Q."/>
            <person name="Liu Z."/>
            <person name="Lyons E."/>
            <person name="Wicker T."/>
            <person name="Salzberg S.L."/>
            <person name="Devos K.M."/>
            <person name="Dvorak J."/>
        </authorList>
    </citation>
    <scope>NUCLEOTIDE SEQUENCE [LARGE SCALE GENOMIC DNA]</scope>
    <source>
        <strain evidence="1">cv. AL8/78</strain>
    </source>
</reference>
<proteinExistence type="predicted"/>